<keyword evidence="6 8" id="KW-0472">Membrane</keyword>
<dbReference type="AlphaFoldDB" id="A0A9E6RC16"/>
<dbReference type="Pfam" id="PF09594">
    <property type="entry name" value="GT87"/>
    <property type="match status" value="1"/>
</dbReference>
<evidence type="ECO:0000313" key="10">
    <source>
        <dbReference type="Proteomes" id="UP000825701"/>
    </source>
</evidence>
<dbReference type="Proteomes" id="UP000825701">
    <property type="component" value="Chromosome"/>
</dbReference>
<proteinExistence type="inferred from homology"/>
<gene>
    <name evidence="9" type="ORF">K6K41_01415</name>
</gene>
<evidence type="ECO:0000256" key="2">
    <source>
        <dbReference type="ARBA" id="ARBA00022475"/>
    </source>
</evidence>
<sequence>MTATSAPAPDDRALAIRAAFAFFALYAVFFSTGPLFGQWLLDAEGRPLQADFVNVWAAGRMAIEGRAADVYDWAAHRAYEVLAVGHDFEGYFGWHYPPMFLLVAAPLSLLPYVASQLVWTAVTLPIYAAAIRLICRRWDAVLIALAFPPSR</sequence>
<dbReference type="EMBL" id="CP081869">
    <property type="protein sequence ID" value="QZO00448.1"/>
    <property type="molecule type" value="Genomic_DNA"/>
</dbReference>
<dbReference type="InterPro" id="IPR018584">
    <property type="entry name" value="GT87"/>
</dbReference>
<keyword evidence="5 8" id="KW-1133">Transmembrane helix</keyword>
<keyword evidence="4 8" id="KW-0812">Transmembrane</keyword>
<dbReference type="KEGG" id="cmet:K6K41_01415"/>
<reference evidence="9" key="1">
    <citation type="submission" date="2021-08" db="EMBL/GenBank/DDBJ databases">
        <authorList>
            <person name="Zhang H."/>
            <person name="Xu M."/>
            <person name="Yu Z."/>
            <person name="Yang L."/>
            <person name="Cai Y."/>
        </authorList>
    </citation>
    <scope>NUCLEOTIDE SEQUENCE</scope>
    <source>
        <strain evidence="9">CHL1</strain>
    </source>
</reference>
<dbReference type="GO" id="GO:0016758">
    <property type="term" value="F:hexosyltransferase activity"/>
    <property type="evidence" value="ECO:0007669"/>
    <property type="project" value="InterPro"/>
</dbReference>
<accession>A0A9E6RC16</accession>
<dbReference type="GO" id="GO:0005886">
    <property type="term" value="C:plasma membrane"/>
    <property type="evidence" value="ECO:0007669"/>
    <property type="project" value="UniProtKB-SubCell"/>
</dbReference>
<protein>
    <submittedName>
        <fullName evidence="9">DUF2029 domain-containing protein</fullName>
    </submittedName>
</protein>
<evidence type="ECO:0000256" key="5">
    <source>
        <dbReference type="ARBA" id="ARBA00022989"/>
    </source>
</evidence>
<feature type="transmembrane region" description="Helical" evidence="8">
    <location>
        <begin position="99"/>
        <end position="127"/>
    </location>
</feature>
<organism evidence="9 10">
    <name type="scientific">Chenggangzhangella methanolivorans</name>
    <dbReference type="NCBI Taxonomy" id="1437009"/>
    <lineage>
        <taxon>Bacteria</taxon>
        <taxon>Pseudomonadati</taxon>
        <taxon>Pseudomonadota</taxon>
        <taxon>Alphaproteobacteria</taxon>
        <taxon>Hyphomicrobiales</taxon>
        <taxon>Methylopilaceae</taxon>
        <taxon>Chenggangzhangella</taxon>
    </lineage>
</organism>
<name>A0A9E6RC16_9HYPH</name>
<evidence type="ECO:0000256" key="7">
    <source>
        <dbReference type="ARBA" id="ARBA00024033"/>
    </source>
</evidence>
<evidence type="ECO:0000256" key="8">
    <source>
        <dbReference type="SAM" id="Phobius"/>
    </source>
</evidence>
<evidence type="ECO:0000256" key="4">
    <source>
        <dbReference type="ARBA" id="ARBA00022692"/>
    </source>
</evidence>
<evidence type="ECO:0000313" key="9">
    <source>
        <dbReference type="EMBL" id="QZO00448.1"/>
    </source>
</evidence>
<feature type="transmembrane region" description="Helical" evidence="8">
    <location>
        <begin position="20"/>
        <end position="41"/>
    </location>
</feature>
<keyword evidence="2" id="KW-1003">Cell membrane</keyword>
<comment type="similarity">
    <text evidence="7">Belongs to the glycosyltransferase 87 family.</text>
</comment>
<evidence type="ECO:0000256" key="1">
    <source>
        <dbReference type="ARBA" id="ARBA00004651"/>
    </source>
</evidence>
<comment type="subcellular location">
    <subcellularLocation>
        <location evidence="1">Cell membrane</location>
        <topology evidence="1">Multi-pass membrane protein</topology>
    </subcellularLocation>
</comment>
<keyword evidence="3" id="KW-0808">Transferase</keyword>
<dbReference type="RefSeq" id="WP_261403641.1">
    <property type="nucleotide sequence ID" value="NZ_CP081869.1"/>
</dbReference>
<evidence type="ECO:0000256" key="6">
    <source>
        <dbReference type="ARBA" id="ARBA00023136"/>
    </source>
</evidence>
<keyword evidence="10" id="KW-1185">Reference proteome</keyword>
<evidence type="ECO:0000256" key="3">
    <source>
        <dbReference type="ARBA" id="ARBA00022679"/>
    </source>
</evidence>